<dbReference type="Proteomes" id="UP000789366">
    <property type="component" value="Unassembled WGS sequence"/>
</dbReference>
<reference evidence="1" key="1">
    <citation type="submission" date="2021-06" db="EMBL/GenBank/DDBJ databases">
        <authorList>
            <person name="Kallberg Y."/>
            <person name="Tangrot J."/>
            <person name="Rosling A."/>
        </authorList>
    </citation>
    <scope>NUCLEOTIDE SEQUENCE</scope>
    <source>
        <strain evidence="1">28 12/20/2015</strain>
    </source>
</reference>
<feature type="non-terminal residue" evidence="1">
    <location>
        <position position="112"/>
    </location>
</feature>
<accession>A0ACA9PNF2</accession>
<evidence type="ECO:0000313" key="2">
    <source>
        <dbReference type="Proteomes" id="UP000789366"/>
    </source>
</evidence>
<gene>
    <name evidence="1" type="ORF">SPELUC_LOCUS12207</name>
</gene>
<organism evidence="1 2">
    <name type="scientific">Cetraspora pellucida</name>
    <dbReference type="NCBI Taxonomy" id="1433469"/>
    <lineage>
        <taxon>Eukaryota</taxon>
        <taxon>Fungi</taxon>
        <taxon>Fungi incertae sedis</taxon>
        <taxon>Mucoromycota</taxon>
        <taxon>Glomeromycotina</taxon>
        <taxon>Glomeromycetes</taxon>
        <taxon>Diversisporales</taxon>
        <taxon>Gigasporaceae</taxon>
        <taxon>Cetraspora</taxon>
    </lineage>
</organism>
<proteinExistence type="predicted"/>
<evidence type="ECO:0000313" key="1">
    <source>
        <dbReference type="EMBL" id="CAG8717413.1"/>
    </source>
</evidence>
<dbReference type="EMBL" id="CAJVPW010028099">
    <property type="protein sequence ID" value="CAG8717413.1"/>
    <property type="molecule type" value="Genomic_DNA"/>
</dbReference>
<keyword evidence="2" id="KW-1185">Reference proteome</keyword>
<protein>
    <submittedName>
        <fullName evidence="1">8409_t:CDS:1</fullName>
    </submittedName>
</protein>
<name>A0ACA9PNF2_9GLOM</name>
<comment type="caution">
    <text evidence="1">The sequence shown here is derived from an EMBL/GenBank/DDBJ whole genome shotgun (WGS) entry which is preliminary data.</text>
</comment>
<sequence>MCFYDNNGWSCTGSIATEINDINQPIGDCTLQLLLPNPSNTNSISPKQINTIRGAKSPEPTQSNTGSKYCGINVTNTNSYSDNSGGNTVYCNNSPGSIQTKDTFFRVFNFVV</sequence>